<name>A0A0A9HB89_ARUDO</name>
<dbReference type="EMBL" id="GBRH01167738">
    <property type="protein sequence ID" value="JAE30158.1"/>
    <property type="molecule type" value="Transcribed_RNA"/>
</dbReference>
<reference evidence="1" key="1">
    <citation type="submission" date="2014-09" db="EMBL/GenBank/DDBJ databases">
        <authorList>
            <person name="Magalhaes I.L.F."/>
            <person name="Oliveira U."/>
            <person name="Santos F.R."/>
            <person name="Vidigal T.H.D.A."/>
            <person name="Brescovit A.D."/>
            <person name="Santos A.J."/>
        </authorList>
    </citation>
    <scope>NUCLEOTIDE SEQUENCE</scope>
    <source>
        <tissue evidence="1">Shoot tissue taken approximately 20 cm above the soil surface</tissue>
    </source>
</reference>
<sequence>MRGPSWDSECSMAFQLGFST</sequence>
<dbReference type="AlphaFoldDB" id="A0A0A9HB89"/>
<protein>
    <submittedName>
        <fullName evidence="1">Uncharacterized protein</fullName>
    </submittedName>
</protein>
<reference evidence="1" key="2">
    <citation type="journal article" date="2015" name="Data Brief">
        <title>Shoot transcriptome of the giant reed, Arundo donax.</title>
        <authorList>
            <person name="Barrero R.A."/>
            <person name="Guerrero F.D."/>
            <person name="Moolhuijzen P."/>
            <person name="Goolsby J.A."/>
            <person name="Tidwell J."/>
            <person name="Bellgard S.E."/>
            <person name="Bellgard M.I."/>
        </authorList>
    </citation>
    <scope>NUCLEOTIDE SEQUENCE</scope>
    <source>
        <tissue evidence="1">Shoot tissue taken approximately 20 cm above the soil surface</tissue>
    </source>
</reference>
<proteinExistence type="predicted"/>
<evidence type="ECO:0000313" key="1">
    <source>
        <dbReference type="EMBL" id="JAE30158.1"/>
    </source>
</evidence>
<organism evidence="1">
    <name type="scientific">Arundo donax</name>
    <name type="common">Giant reed</name>
    <name type="synonym">Donax arundinaceus</name>
    <dbReference type="NCBI Taxonomy" id="35708"/>
    <lineage>
        <taxon>Eukaryota</taxon>
        <taxon>Viridiplantae</taxon>
        <taxon>Streptophyta</taxon>
        <taxon>Embryophyta</taxon>
        <taxon>Tracheophyta</taxon>
        <taxon>Spermatophyta</taxon>
        <taxon>Magnoliopsida</taxon>
        <taxon>Liliopsida</taxon>
        <taxon>Poales</taxon>
        <taxon>Poaceae</taxon>
        <taxon>PACMAD clade</taxon>
        <taxon>Arundinoideae</taxon>
        <taxon>Arundineae</taxon>
        <taxon>Arundo</taxon>
    </lineage>
</organism>
<accession>A0A0A9HB89</accession>